<dbReference type="OrthoDB" id="2974131at2"/>
<dbReference type="EMBL" id="CP026118">
    <property type="protein sequence ID" value="QAS52836.1"/>
    <property type="molecule type" value="Genomic_DNA"/>
</dbReference>
<evidence type="ECO:0000313" key="2">
    <source>
        <dbReference type="Proteomes" id="UP000287756"/>
    </source>
</evidence>
<dbReference type="AlphaFoldDB" id="A0A410MDX4"/>
<sequence length="90" mass="10374">MNNLDNYLPKDAGRAANELRCLYDLRKRQDEAIAQGNFDQALFIGNNITYSLEQLGFLRERKLNQEKLKKVVIELEDQGILVAIVKKAHE</sequence>
<proteinExistence type="predicted"/>
<accession>A0A410MDX4</accession>
<reference evidence="1 2" key="1">
    <citation type="submission" date="2018-01" db="EMBL/GenBank/DDBJ databases">
        <title>The whole genome sequencing and assembly of Halobacillus litoralis ERB031 strain.</title>
        <authorList>
            <person name="Lee S.-J."/>
            <person name="Park M.-K."/>
            <person name="Kim J.-Y."/>
            <person name="Lee Y.-J."/>
            <person name="Yi H."/>
            <person name="Bahn Y.-S."/>
            <person name="Kim J.F."/>
            <person name="Lee D.-W."/>
        </authorList>
    </citation>
    <scope>NUCLEOTIDE SEQUENCE [LARGE SCALE GENOMIC DNA]</scope>
    <source>
        <strain evidence="1 2">ERB 031</strain>
    </source>
</reference>
<dbReference type="RefSeq" id="WP_128525113.1">
    <property type="nucleotide sequence ID" value="NZ_CP026118.1"/>
</dbReference>
<gene>
    <name evidence="1" type="ORF">HLI_11830</name>
</gene>
<evidence type="ECO:0000313" key="1">
    <source>
        <dbReference type="EMBL" id="QAS52836.1"/>
    </source>
</evidence>
<organism evidence="1 2">
    <name type="scientific">Halobacillus litoralis</name>
    <dbReference type="NCBI Taxonomy" id="45668"/>
    <lineage>
        <taxon>Bacteria</taxon>
        <taxon>Bacillati</taxon>
        <taxon>Bacillota</taxon>
        <taxon>Bacilli</taxon>
        <taxon>Bacillales</taxon>
        <taxon>Bacillaceae</taxon>
        <taxon>Halobacillus</taxon>
    </lineage>
</organism>
<dbReference type="KEGG" id="hli:HLI_11830"/>
<dbReference type="Proteomes" id="UP000287756">
    <property type="component" value="Chromosome"/>
</dbReference>
<name>A0A410MDX4_9BACI</name>
<protein>
    <submittedName>
        <fullName evidence="1">Uncharacterized protein</fullName>
    </submittedName>
</protein>